<dbReference type="GO" id="GO:0071555">
    <property type="term" value="P:cell wall organization"/>
    <property type="evidence" value="ECO:0007669"/>
    <property type="project" value="UniProtKB-KW"/>
</dbReference>
<keyword evidence="3" id="KW-0378">Hydrolase</keyword>
<reference evidence="11 12" key="1">
    <citation type="submission" date="2009-05" db="EMBL/GenBank/DDBJ databases">
        <authorList>
            <person name="Setubal J.C."/>
            <person name="Boyle S."/>
            <person name="Crasta O.R."/>
            <person name="Gillespie J.J."/>
            <person name="Kenyon R.W."/>
            <person name="Lu J."/>
            <person name="Mane S."/>
            <person name="Nagrani S."/>
            <person name="Shallom J.M."/>
            <person name="Shallom S."/>
            <person name="Shukla M."/>
            <person name="Snyder E.E."/>
            <person name="Sobral B.W."/>
            <person name="Wattam A.R."/>
            <person name="Will R."/>
            <person name="Williams K."/>
            <person name="Yoo H."/>
            <person name="Munk C."/>
            <person name="Tapia R."/>
            <person name="Green L."/>
            <person name="Rogers Y."/>
            <person name="Detter J.C."/>
            <person name="Bruce D."/>
            <person name="Brettin T.S."/>
            <person name="Tsolis R."/>
        </authorList>
    </citation>
    <scope>NUCLEOTIDE SEQUENCE [LARGE SCALE GENOMIC DNA]</scope>
    <source>
        <strain evidence="11 12">LMG 3301</strain>
    </source>
</reference>
<dbReference type="HOGENOM" id="CLU_027070_1_1_5"/>
<comment type="caution">
    <text evidence="11">The sequence shown here is derived from an EMBL/GenBank/DDBJ whole genome shotgun (WGS) entry which is preliminary data.</text>
</comment>
<accession>C4WI99</accession>
<dbReference type="GO" id="GO:0042834">
    <property type="term" value="F:peptidoglycan binding"/>
    <property type="evidence" value="ECO:0007669"/>
    <property type="project" value="InterPro"/>
</dbReference>
<comment type="similarity">
    <text evidence="1 9">Belongs to the peptidase S11 family.</text>
</comment>
<dbReference type="InterPro" id="IPR012338">
    <property type="entry name" value="Beta-lactam/transpept-like"/>
</dbReference>
<evidence type="ECO:0000256" key="4">
    <source>
        <dbReference type="ARBA" id="ARBA00022960"/>
    </source>
</evidence>
<feature type="active site" description="Proton acceptor" evidence="7">
    <location>
        <position position="82"/>
    </location>
</feature>
<dbReference type="InterPro" id="IPR018044">
    <property type="entry name" value="Peptidase_S11"/>
</dbReference>
<dbReference type="GO" id="GO:0009002">
    <property type="term" value="F:serine-type D-Ala-D-Ala carboxypeptidase activity"/>
    <property type="evidence" value="ECO:0007669"/>
    <property type="project" value="InterPro"/>
</dbReference>
<dbReference type="PANTHER" id="PTHR21581:SF6">
    <property type="entry name" value="TRAFFICKING PROTEIN PARTICLE COMPLEX SUBUNIT 12"/>
    <property type="match status" value="1"/>
</dbReference>
<dbReference type="Pfam" id="PF00768">
    <property type="entry name" value="Peptidase_S11"/>
    <property type="match status" value="1"/>
</dbReference>
<keyword evidence="5" id="KW-0573">Peptidoglycan synthesis</keyword>
<feature type="active site" description="Acyl-ester intermediate" evidence="7">
    <location>
        <position position="79"/>
    </location>
</feature>
<keyword evidence="2" id="KW-0732">Signal</keyword>
<dbReference type="EMBL" id="ACQA01000001">
    <property type="protein sequence ID" value="EEQ95744.1"/>
    <property type="molecule type" value="Genomic_DNA"/>
</dbReference>
<evidence type="ECO:0000256" key="9">
    <source>
        <dbReference type="RuleBase" id="RU004016"/>
    </source>
</evidence>
<proteinExistence type="inferred from homology"/>
<dbReference type="Pfam" id="PF05036">
    <property type="entry name" value="SPOR"/>
    <property type="match status" value="1"/>
</dbReference>
<dbReference type="SUPFAM" id="SSF110997">
    <property type="entry name" value="Sporulation related repeat"/>
    <property type="match status" value="1"/>
</dbReference>
<feature type="domain" description="SPOR" evidence="10">
    <location>
        <begin position="343"/>
        <end position="426"/>
    </location>
</feature>
<keyword evidence="4" id="KW-0133">Cell shape</keyword>
<dbReference type="GO" id="GO:0006508">
    <property type="term" value="P:proteolysis"/>
    <property type="evidence" value="ECO:0007669"/>
    <property type="project" value="InterPro"/>
</dbReference>
<protein>
    <submittedName>
        <fullName evidence="11">Serine-type D-Ala-D-Ala carboxypeptidase</fullName>
    </submittedName>
</protein>
<evidence type="ECO:0000313" key="11">
    <source>
        <dbReference type="EMBL" id="EEQ95744.1"/>
    </source>
</evidence>
<dbReference type="Gene3D" id="3.40.710.10">
    <property type="entry name" value="DD-peptidase/beta-lactamase superfamily"/>
    <property type="match status" value="1"/>
</dbReference>
<dbReference type="InterPro" id="IPR036680">
    <property type="entry name" value="SPOR-like_sf"/>
</dbReference>
<feature type="binding site" evidence="8">
    <location>
        <position position="242"/>
    </location>
    <ligand>
        <name>substrate</name>
    </ligand>
</feature>
<evidence type="ECO:0000259" key="10">
    <source>
        <dbReference type="PROSITE" id="PS51724"/>
    </source>
</evidence>
<dbReference type="PROSITE" id="PS51724">
    <property type="entry name" value="SPOR"/>
    <property type="match status" value="1"/>
</dbReference>
<feature type="active site" evidence="7">
    <location>
        <position position="139"/>
    </location>
</feature>
<gene>
    <name evidence="11" type="ORF">OINT_1001137</name>
</gene>
<name>C4WI99_9HYPH</name>
<evidence type="ECO:0000313" key="12">
    <source>
        <dbReference type="Proteomes" id="UP000004386"/>
    </source>
</evidence>
<dbReference type="GO" id="GO:0009252">
    <property type="term" value="P:peptidoglycan biosynthetic process"/>
    <property type="evidence" value="ECO:0007669"/>
    <property type="project" value="UniProtKB-KW"/>
</dbReference>
<organism evidence="11 12">
    <name type="scientific">Brucella intermedia LMG 3301</name>
    <dbReference type="NCBI Taxonomy" id="641118"/>
    <lineage>
        <taxon>Bacteria</taxon>
        <taxon>Pseudomonadati</taxon>
        <taxon>Pseudomonadota</taxon>
        <taxon>Alphaproteobacteria</taxon>
        <taxon>Hyphomicrobiales</taxon>
        <taxon>Brucellaceae</taxon>
        <taxon>Brucella/Ochrobactrum group</taxon>
        <taxon>Brucella</taxon>
    </lineage>
</organism>
<evidence type="ECO:0000256" key="8">
    <source>
        <dbReference type="PIRSR" id="PIRSR618044-2"/>
    </source>
</evidence>
<keyword evidence="6" id="KW-0961">Cell wall biogenesis/degradation</keyword>
<evidence type="ECO:0000256" key="2">
    <source>
        <dbReference type="ARBA" id="ARBA00022729"/>
    </source>
</evidence>
<dbReference type="GO" id="GO:0008360">
    <property type="term" value="P:regulation of cell shape"/>
    <property type="evidence" value="ECO:0007669"/>
    <property type="project" value="UniProtKB-KW"/>
</dbReference>
<dbReference type="PANTHER" id="PTHR21581">
    <property type="entry name" value="D-ALANYL-D-ALANINE CARBOXYPEPTIDASE"/>
    <property type="match status" value="1"/>
</dbReference>
<dbReference type="Gene3D" id="3.30.70.1070">
    <property type="entry name" value="Sporulation related repeat"/>
    <property type="match status" value="1"/>
</dbReference>
<evidence type="ECO:0000256" key="6">
    <source>
        <dbReference type="ARBA" id="ARBA00023316"/>
    </source>
</evidence>
<sequence length="426" mass="45889">MVFFGPQFACMSPSAFIFLRAVMLKSSSRLSRLIASFALGAGVLCTSASMASTSWVVFDADSGRILGQDDANIQHAPASLAKMMTLYLAFEALKTGRLHWDDAMPISKNAASKVRMKLWLKPGETITVHDAIYGMIVISANDAATVMGEYMAGSEAAFGRLMTQRARQIGMKSTFFVNPSGLTAKATQLTTARDMAILGMSLRRDFPEQYALFSTRSFTFRNRVLNGHNTLMYRYQGVDGIKTGYTDVSGYNLVSSAIINDKHLVGVVLGAGSARQRDDQMAKLLTRFSTEGAETKGQLVAMAKPQPVAKQTAAAQPKADAVAGLIDDSRIEQGDGGFLIASAAGASAWTIQLGAPPTLDGAKQLLAKYRPAVDKVAPGLKAEISPAEKRRKVYRARFSGFKDSASAEKACAQLKQQKIDCLPIRN</sequence>
<dbReference type="SUPFAM" id="SSF56601">
    <property type="entry name" value="beta-lactamase/transpeptidase-like"/>
    <property type="match status" value="1"/>
</dbReference>
<keyword evidence="11" id="KW-0645">Protease</keyword>
<dbReference type="Proteomes" id="UP000004386">
    <property type="component" value="Unassembled WGS sequence"/>
</dbReference>
<evidence type="ECO:0000256" key="3">
    <source>
        <dbReference type="ARBA" id="ARBA00022801"/>
    </source>
</evidence>
<dbReference type="InterPro" id="IPR007730">
    <property type="entry name" value="SPOR-like_dom"/>
</dbReference>
<dbReference type="InterPro" id="IPR001967">
    <property type="entry name" value="Peptidase_S11_N"/>
</dbReference>
<dbReference type="PRINTS" id="PR00725">
    <property type="entry name" value="DADACBPTASE1"/>
</dbReference>
<keyword evidence="11" id="KW-0121">Carboxypeptidase</keyword>
<evidence type="ECO:0000256" key="5">
    <source>
        <dbReference type="ARBA" id="ARBA00022984"/>
    </source>
</evidence>
<evidence type="ECO:0000256" key="7">
    <source>
        <dbReference type="PIRSR" id="PIRSR618044-1"/>
    </source>
</evidence>
<evidence type="ECO:0000256" key="1">
    <source>
        <dbReference type="ARBA" id="ARBA00007164"/>
    </source>
</evidence>
<dbReference type="AlphaFoldDB" id="C4WI99"/>